<dbReference type="OrthoDB" id="5971585at2759"/>
<protein>
    <submittedName>
        <fullName evidence="1">Uncharacterized protein</fullName>
    </submittedName>
</protein>
<dbReference type="Proteomes" id="UP001152795">
    <property type="component" value="Unassembled WGS sequence"/>
</dbReference>
<keyword evidence="2" id="KW-1185">Reference proteome</keyword>
<dbReference type="EMBL" id="CACRXK020000270">
    <property type="protein sequence ID" value="CAB3980224.1"/>
    <property type="molecule type" value="Genomic_DNA"/>
</dbReference>
<proteinExistence type="predicted"/>
<evidence type="ECO:0000313" key="2">
    <source>
        <dbReference type="Proteomes" id="UP001152795"/>
    </source>
</evidence>
<dbReference type="AlphaFoldDB" id="A0A6S7FKE1"/>
<reference evidence="1" key="1">
    <citation type="submission" date="2020-04" db="EMBL/GenBank/DDBJ databases">
        <authorList>
            <person name="Alioto T."/>
            <person name="Alioto T."/>
            <person name="Gomez Garrido J."/>
        </authorList>
    </citation>
    <scope>NUCLEOTIDE SEQUENCE</scope>
    <source>
        <strain evidence="1">A484AB</strain>
    </source>
</reference>
<accession>A0A6S7FKE1</accession>
<gene>
    <name evidence="1" type="ORF">PACLA_8A057030</name>
</gene>
<comment type="caution">
    <text evidence="1">The sequence shown here is derived from an EMBL/GenBank/DDBJ whole genome shotgun (WGS) entry which is preliminary data.</text>
</comment>
<evidence type="ECO:0000313" key="1">
    <source>
        <dbReference type="EMBL" id="CAB3980224.1"/>
    </source>
</evidence>
<name>A0A6S7FKE1_PARCT</name>
<sequence length="156" mass="17825">MDGLLTGKQQRSNENSFNFEFFRNTWVGRLKIVQLFLCLVSAALAPKTGHDHETEFEFVRIVVWTTFVFTLIDCFLRLVQDFWERLATLYNEHPGIHLVLCVFGTLGLGVSSITELIVATHAKHPNMARVSGLFGLFVVLALGVEAFMHYQDYKQK</sequence>
<organism evidence="1 2">
    <name type="scientific">Paramuricea clavata</name>
    <name type="common">Red gorgonian</name>
    <name type="synonym">Violescent sea-whip</name>
    <dbReference type="NCBI Taxonomy" id="317549"/>
    <lineage>
        <taxon>Eukaryota</taxon>
        <taxon>Metazoa</taxon>
        <taxon>Cnidaria</taxon>
        <taxon>Anthozoa</taxon>
        <taxon>Octocorallia</taxon>
        <taxon>Malacalcyonacea</taxon>
        <taxon>Plexauridae</taxon>
        <taxon>Paramuricea</taxon>
    </lineage>
</organism>